<accession>A0A8D7FGV0</accession>
<feature type="transmembrane region" description="Helical" evidence="19">
    <location>
        <begin position="1286"/>
        <end position="1311"/>
    </location>
</feature>
<dbReference type="Pfam" id="PF00954">
    <property type="entry name" value="S_locus_glycop"/>
    <property type="match status" value="4"/>
</dbReference>
<evidence type="ECO:0000256" key="15">
    <source>
        <dbReference type="ARBA" id="ARBA00023180"/>
    </source>
</evidence>
<keyword evidence="3" id="KW-1003">Cell membrane</keyword>
<dbReference type="SUPFAM" id="SSF56112">
    <property type="entry name" value="Protein kinase-like (PK-like)"/>
    <property type="match status" value="3"/>
</dbReference>
<feature type="domain" description="Apple" evidence="24">
    <location>
        <begin position="1190"/>
        <end position="1273"/>
    </location>
</feature>
<dbReference type="SUPFAM" id="SSF51110">
    <property type="entry name" value="alpha-D-mannose-specific plant lectins"/>
    <property type="match status" value="3"/>
</dbReference>
<comment type="catalytic activity">
    <reaction evidence="16">
        <text>L-threonyl-[protein] + ATP = O-phospho-L-threonyl-[protein] + ADP + H(+)</text>
        <dbReference type="Rhea" id="RHEA:46608"/>
        <dbReference type="Rhea" id="RHEA-COMP:11060"/>
        <dbReference type="Rhea" id="RHEA-COMP:11605"/>
        <dbReference type="ChEBI" id="CHEBI:15378"/>
        <dbReference type="ChEBI" id="CHEBI:30013"/>
        <dbReference type="ChEBI" id="CHEBI:30616"/>
        <dbReference type="ChEBI" id="CHEBI:61977"/>
        <dbReference type="ChEBI" id="CHEBI:456216"/>
        <dbReference type="EC" id="2.7.11.1"/>
    </reaction>
</comment>
<feature type="domain" description="Apple" evidence="24">
    <location>
        <begin position="2038"/>
        <end position="2121"/>
    </location>
</feature>
<evidence type="ECO:0000256" key="13">
    <source>
        <dbReference type="ARBA" id="ARBA00023157"/>
    </source>
</evidence>
<dbReference type="PROSITE" id="PS50011">
    <property type="entry name" value="PROTEIN_KINASE_DOM"/>
    <property type="match status" value="3"/>
</dbReference>
<feature type="transmembrane region" description="Helical" evidence="19">
    <location>
        <begin position="443"/>
        <end position="467"/>
    </location>
</feature>
<comment type="caution">
    <text evidence="18">Lacks conserved residue(s) required for the propagation of feature annotation.</text>
</comment>
<dbReference type="Gene3D" id="3.30.200.20">
    <property type="entry name" value="Phosphorylase Kinase, domain 1"/>
    <property type="match status" value="3"/>
</dbReference>
<evidence type="ECO:0000256" key="19">
    <source>
        <dbReference type="SAM" id="Phobius"/>
    </source>
</evidence>
<dbReference type="InterPro" id="IPR008271">
    <property type="entry name" value="Ser/Thr_kinase_AS"/>
</dbReference>
<feature type="signal peptide" evidence="20">
    <location>
        <begin position="1"/>
        <end position="23"/>
    </location>
</feature>
<dbReference type="PROSITE" id="PS50948">
    <property type="entry name" value="PAN"/>
    <property type="match status" value="4"/>
</dbReference>
<feature type="domain" description="Protein kinase" evidence="21">
    <location>
        <begin position="1369"/>
        <end position="1647"/>
    </location>
</feature>
<evidence type="ECO:0000313" key="25">
    <source>
        <dbReference type="EMBL" id="CAG1855355.1"/>
    </source>
</evidence>
<dbReference type="Gene3D" id="1.10.510.10">
    <property type="entry name" value="Transferase(Phosphotransferase) domain 1"/>
    <property type="match status" value="3"/>
</dbReference>
<dbReference type="CDD" id="cd00054">
    <property type="entry name" value="EGF_CA"/>
    <property type="match status" value="1"/>
</dbReference>
<feature type="domain" description="Protein kinase" evidence="21">
    <location>
        <begin position="516"/>
        <end position="794"/>
    </location>
</feature>
<dbReference type="InterPro" id="IPR036426">
    <property type="entry name" value="Bulb-type_lectin_dom_sf"/>
</dbReference>
<evidence type="ECO:0000256" key="14">
    <source>
        <dbReference type="ARBA" id="ARBA00023170"/>
    </source>
</evidence>
<keyword evidence="10" id="KW-0067">ATP-binding</keyword>
<dbReference type="EMBL" id="HG996473">
    <property type="protein sequence ID" value="CAG1855355.1"/>
    <property type="molecule type" value="Genomic_DNA"/>
</dbReference>
<name>A0A8D7FGV0_MUSAM</name>
<keyword evidence="8" id="KW-0547">Nucleotide-binding</keyword>
<keyword evidence="15" id="KW-0325">Glycoprotein</keyword>
<comment type="catalytic activity">
    <reaction evidence="17">
        <text>L-seryl-[protein] + ATP = O-phospho-L-seryl-[protein] + ADP + H(+)</text>
        <dbReference type="Rhea" id="RHEA:17989"/>
        <dbReference type="Rhea" id="RHEA-COMP:9863"/>
        <dbReference type="Rhea" id="RHEA-COMP:11604"/>
        <dbReference type="ChEBI" id="CHEBI:15378"/>
        <dbReference type="ChEBI" id="CHEBI:29999"/>
        <dbReference type="ChEBI" id="CHEBI:30616"/>
        <dbReference type="ChEBI" id="CHEBI:83421"/>
        <dbReference type="ChEBI" id="CHEBI:456216"/>
        <dbReference type="EC" id="2.7.11.1"/>
    </reaction>
</comment>
<dbReference type="InterPro" id="IPR000858">
    <property type="entry name" value="S_locus_glycoprot_dom"/>
</dbReference>
<evidence type="ECO:0000259" key="22">
    <source>
        <dbReference type="PROSITE" id="PS50026"/>
    </source>
</evidence>
<feature type="domain" description="Bulb-type lectin" evidence="23">
    <location>
        <begin position="891"/>
        <end position="1011"/>
    </location>
</feature>
<dbReference type="PROSITE" id="PS00108">
    <property type="entry name" value="PROTEIN_KINASE_ST"/>
    <property type="match status" value="3"/>
</dbReference>
<dbReference type="GO" id="GO:0004674">
    <property type="term" value="F:protein serine/threonine kinase activity"/>
    <property type="evidence" value="ECO:0007669"/>
    <property type="project" value="UniProtKB-KW"/>
</dbReference>
<keyword evidence="12 19" id="KW-0472">Membrane</keyword>
<feature type="domain" description="Bulb-type lectin" evidence="23">
    <location>
        <begin position="1738"/>
        <end position="1859"/>
    </location>
</feature>
<dbReference type="FunFam" id="1.10.510.10:FF:000060">
    <property type="entry name" value="G-type lectin S-receptor-like serine/threonine-protein kinase"/>
    <property type="match status" value="3"/>
</dbReference>
<evidence type="ECO:0000256" key="4">
    <source>
        <dbReference type="ARBA" id="ARBA00022527"/>
    </source>
</evidence>
<dbReference type="Pfam" id="PF08276">
    <property type="entry name" value="PAN_2"/>
    <property type="match status" value="4"/>
</dbReference>
<evidence type="ECO:0000256" key="18">
    <source>
        <dbReference type="PROSITE-ProRule" id="PRU00076"/>
    </source>
</evidence>
<feature type="domain" description="Bulb-type lectin" evidence="23">
    <location>
        <begin position="24"/>
        <end position="145"/>
    </location>
</feature>
<feature type="domain" description="EGF-like" evidence="22">
    <location>
        <begin position="286"/>
        <end position="322"/>
    </location>
</feature>
<dbReference type="PANTHER" id="PTHR27002:SF1095">
    <property type="entry name" value="G-TYPE LECTIN S-RECEPTOR-LIKE SERINE_THREONINE-PROTEIN KINASE RKS1"/>
    <property type="match status" value="1"/>
</dbReference>
<evidence type="ECO:0000256" key="10">
    <source>
        <dbReference type="ARBA" id="ARBA00022840"/>
    </source>
</evidence>
<keyword evidence="4" id="KW-0723">Serine/threonine-protein kinase</keyword>
<evidence type="ECO:0000256" key="3">
    <source>
        <dbReference type="ARBA" id="ARBA00022475"/>
    </source>
</evidence>
<dbReference type="CDD" id="cd00028">
    <property type="entry name" value="B_lectin"/>
    <property type="match status" value="3"/>
</dbReference>
<feature type="domain" description="EGF-like" evidence="22">
    <location>
        <begin position="1135"/>
        <end position="1171"/>
    </location>
</feature>
<protein>
    <recommendedName>
        <fullName evidence="2">non-specific serine/threonine protein kinase</fullName>
        <ecNumber evidence="2">2.7.11.1</ecNumber>
    </recommendedName>
</protein>
<evidence type="ECO:0000256" key="5">
    <source>
        <dbReference type="ARBA" id="ARBA00022679"/>
    </source>
</evidence>
<evidence type="ECO:0000256" key="16">
    <source>
        <dbReference type="ARBA" id="ARBA00047899"/>
    </source>
</evidence>
<evidence type="ECO:0000256" key="20">
    <source>
        <dbReference type="SAM" id="SignalP"/>
    </source>
</evidence>
<gene>
    <name evidence="25" type="ORF">GSMUA_52830.1</name>
</gene>
<keyword evidence="5" id="KW-0808">Transferase</keyword>
<dbReference type="GO" id="GO:0005886">
    <property type="term" value="C:plasma membrane"/>
    <property type="evidence" value="ECO:0007669"/>
    <property type="project" value="UniProtKB-SubCell"/>
</dbReference>
<feature type="chain" id="PRO_5034952907" description="non-specific serine/threonine protein kinase" evidence="20">
    <location>
        <begin position="24"/>
        <end position="2731"/>
    </location>
</feature>
<feature type="domain" description="Apple" evidence="24">
    <location>
        <begin position="341"/>
        <end position="424"/>
    </location>
</feature>
<dbReference type="SMART" id="SM00473">
    <property type="entry name" value="PAN_AP"/>
    <property type="match status" value="3"/>
</dbReference>
<evidence type="ECO:0000256" key="2">
    <source>
        <dbReference type="ARBA" id="ARBA00012513"/>
    </source>
</evidence>
<evidence type="ECO:0000256" key="12">
    <source>
        <dbReference type="ARBA" id="ARBA00023136"/>
    </source>
</evidence>
<dbReference type="Pfam" id="PF07714">
    <property type="entry name" value="PK_Tyr_Ser-Thr"/>
    <property type="match status" value="3"/>
</dbReference>
<dbReference type="GO" id="GO:0048544">
    <property type="term" value="P:recognition of pollen"/>
    <property type="evidence" value="ECO:0007669"/>
    <property type="project" value="InterPro"/>
</dbReference>
<dbReference type="InterPro" id="IPR001245">
    <property type="entry name" value="Ser-Thr/Tyr_kinase_cat_dom"/>
</dbReference>
<dbReference type="InterPro" id="IPR000719">
    <property type="entry name" value="Prot_kinase_dom"/>
</dbReference>
<dbReference type="FunFam" id="3.30.200.20:FF:000330">
    <property type="entry name" value="G-type lectin S-receptor-like serine/threonine-protein kinase At4g03230"/>
    <property type="match status" value="2"/>
</dbReference>
<keyword evidence="18" id="KW-0245">EGF-like domain</keyword>
<dbReference type="PANTHER" id="PTHR27002">
    <property type="entry name" value="RECEPTOR-LIKE SERINE/THREONINE-PROTEIN KINASE SD1-8"/>
    <property type="match status" value="1"/>
</dbReference>
<feature type="transmembrane region" description="Helical" evidence="19">
    <location>
        <begin position="2134"/>
        <end position="2158"/>
    </location>
</feature>
<organism evidence="25">
    <name type="scientific">Musa acuminata subsp. malaccensis</name>
    <name type="common">Wild banana</name>
    <name type="synonym">Musa malaccensis</name>
    <dbReference type="NCBI Taxonomy" id="214687"/>
    <lineage>
        <taxon>Eukaryota</taxon>
        <taxon>Viridiplantae</taxon>
        <taxon>Streptophyta</taxon>
        <taxon>Embryophyta</taxon>
        <taxon>Tracheophyta</taxon>
        <taxon>Spermatophyta</taxon>
        <taxon>Magnoliopsida</taxon>
        <taxon>Liliopsida</taxon>
        <taxon>Zingiberales</taxon>
        <taxon>Musaceae</taxon>
        <taxon>Musa</taxon>
    </lineage>
</organism>
<dbReference type="GO" id="GO:0051707">
    <property type="term" value="P:response to other organism"/>
    <property type="evidence" value="ECO:0007669"/>
    <property type="project" value="UniProtKB-ARBA"/>
</dbReference>
<dbReference type="SMART" id="SM00181">
    <property type="entry name" value="EGF"/>
    <property type="match status" value="4"/>
</dbReference>
<keyword evidence="7 20" id="KW-0732">Signal</keyword>
<dbReference type="SMART" id="SM00108">
    <property type="entry name" value="B_lectin"/>
    <property type="match status" value="3"/>
</dbReference>
<dbReference type="InterPro" id="IPR003609">
    <property type="entry name" value="Pan_app"/>
</dbReference>
<evidence type="ECO:0000256" key="9">
    <source>
        <dbReference type="ARBA" id="ARBA00022777"/>
    </source>
</evidence>
<sequence length="2731" mass="301125">MRRLSGAAFLLYLLIALLGPSNGADTLTLDHPLADGEEPLISEGGSFTLGFFSPTGSDSRYIGIWYKKISVRTVVWVANRQRPVTGNHGSLSVAANGTLVITGENSTVVWSSPSFALSNPVAQLLDDGNFVVREADGNPSDPNSFAWQSFDYPTDTLLPGMKLGWNLTTGFNRTLTSWASASDPAPGEYTFGIDLRGDPQIFEWSGTRKVWRAGPWNGLRFTGVPQMTSYNMLSLQFFVDATQVVYVFYMIDPSFVSRLVVNQSGTLQRLVWVNDSKFWNAFWYAPMDACDTIFPCGPNAVCDTSRSPQCGCPQGFQPKNPTNWGFRDGSDGCVRKTEVDCRNGTDGFALVSGAKLPDTSSSTVEWVGTTLDQCRANCLKNCSCTAYAQANISGSGSGCILWSTSLTDLRVYGSGGQDLYVRTAAADLGMYSSVSLKSSHHRIYLIVITVILALFILILALVGCHVWRRKKRSSRSGMSGMATSFAERHNDEGTEAKDLDLPLFDLGTVADATGNFSMENKLGEGGFGPVYKGKLEDEQDIAVKRLSKTSVQGVDEFKNEVVLIAKLQHRNLVRLLGCCIEGEERMLIYEYMPNGSLDSFVFDKAKGWLLNWPTRYSIIVGIARGLLYLHQDSRLRIIHRDLKASNILLDMHMNPKISDFGMARIFGGDETEVNTKRVVGTYGYMSPEYAMDGIFSVKSDVFSFGVLVLEIISGKKNRGIYDSSRNLNLLGYTWSLWREGKGLDLVDEAIGDSYPKAEVLRCMKVGLLCVQERPEDRPTMSSVLFMLGSDSALLPQPRQPGFVAMRGPLEPDSSTSKQDSLSINNVSVTMFEGPLLGQALKEECLGLPRRIKEAITEYKKSPGFELDKYYQLISSSNPKFNKKKKSNYFHTLTIRIKKNIINHNLSTSSLSFFALGFFSPNGSDSRYIGIWYKKISVQTVVWVANRQRPVAGSHGSLSVATNGTLVITGENSTVVWSSPSLTLSDPVAHLLDDGNFVSFDYPTDTLLPGMKLGWNLTTGFNRTLTSWASANDPAPGEYTFGIDLRGDPQIFEWSGTRQVWRAGPWNGLRFTGVPQMTSYNMLPLQFVVDATQVVYVFHTIDIWNVSRLVVNQSGTLQRLVWVNDSKFWNAFWYAPMDPCDNIFPCGPNAICDTSRSPLCGCPQGFQPKNPTNWGFRDGSDGCVRKTAVDCRNGTDGFVLVSGAKLPDTSSSTVEWVGTTLDQCRAKCLKNCSCTAYAQANISGSGSGCILWSTNLTDLRVFGSGGQDLYVRAAAADVDSESSHRRIYLTVITVILALFILILALVGCHVWRRKKRSSRCTINTFSSLPSGMSGMATSFAERHNDEGTEAKDLDLPLFDLGTVADATGNFSMENKLGEGGFGPVYKGKLEDEQDIAVKRLSKTSVQGVDEFKNEVVLIAKLQHRNLVRLLGCCIEGEERMLIYEYMPNGSLDSFVFDKAKGWLLNWPTRDSIIIGIARGLLYLHQDSRLRIIHRDLKASNILLDMHMNPKISDFGMARIFGGDETEVNTKRVVGTYGYMSPEYAMDGIFSVKSDVFSFGVLVLEIISGKKNRGIYDSSRSLNLLGYTWSLWREGKGLDLVDEAIGDSYPKAEVLRCMKVGLLCVQERPEDRPTMSSVLFMLGSDSALLPQPRQPGFVAMRGPLDPDSSTSKQDSLSINNVSVTINERMWSCTEIPIPCASEPENVQVPTSCSVILHCVLSGASFLVYLLTTLSSPSNGADTLTLDHPLADGGQLLISKGGNFALGFFSPNGSDSRYIGIWYEKISVQTVVWVANRERRLTGSHGSLSVTANGTLVITGENSTVVWSSPSLALSDPVAQLLDDGNFVSFDYPTDTLLPGMKLGWNLTTRFNRTLTSWASAIDPAPGEYTFGIDLRGDPQIFEWSETRQVWRGGPWNGLRFTGVPQMASYNMFSLQFFVDATQVVYVFYMIDPSFVSRLVVNQSGTLQRLVWVDDSKFWNTFWYAPMDACDNIFPCGPNAVCDTSRAPLCGCPQGFRPKNPTNWEFRYGSDGCVRKTEVDCRNGTDGFVLVSGAKLPDTSNSTVEWVGTTLDECRAKCLKNCSCTAYAQANISGSGSGCILWSTNLTDLRVYGSGGQDLYVRAAAADLDSESSHHRIHLTVISVILALFISILAFVGCCVWRRKNRSTINISSSLPSGMSGMAISLTERHNDEGTEANDLDLPLFDLGTVADATGNFSIESKLGEGGFGPVYKGKLEDEQEIAVKRLSKTSVQGIDEFKNEVVLIAKLQHRNLVRLLGCCIEGEERMLIYEYMPNGSLDSFLFDKAKGWLLNWPTRYSIIVGIARGLLYLHQDSRLRIIHRDLKAGNILLDMHMNPKISDFGMARIFGGDESEVNTKRVVGTYGYMSPEYAMDGIFSVKSDVFSFGVLILEIISGKKNRGIYDSSRSLNLLGYTWSLWREGKGLDLVDEAIGDSYPKAEVLRCMKVGLLCVQERPEDRPTMSSVLFMLGSDSALLPQPRQPGFVAMRGPLEPDSSRSKQDSLSINNFMFNNSPTTCKYISCSLCRPLSSNCWGKRPRLHEILISYQILLSFQFSVDATQVVYVFHMIDVSIVSRLFMNHSGNVERLVWVDDSKFWNPLWSNPNDLCDSNFPCGPNAVCDTSKTPLCGCPQGFQPKNPTNWGFRDGSDGCVRKTEVDCRNGTDGFALVSGAKLPDTSSSTVEWVGTTLDQCRANCLKNCSCTAYAQANISGSGSG</sequence>
<dbReference type="GO" id="GO:0005524">
    <property type="term" value="F:ATP binding"/>
    <property type="evidence" value="ECO:0007669"/>
    <property type="project" value="UniProtKB-KW"/>
</dbReference>
<feature type="domain" description="Apple" evidence="24">
    <location>
        <begin position="2674"/>
        <end position="2731"/>
    </location>
</feature>
<dbReference type="Pfam" id="PF01453">
    <property type="entry name" value="B_lectin"/>
    <property type="match status" value="3"/>
</dbReference>
<evidence type="ECO:0000256" key="11">
    <source>
        <dbReference type="ARBA" id="ARBA00022989"/>
    </source>
</evidence>
<evidence type="ECO:0000256" key="7">
    <source>
        <dbReference type="ARBA" id="ARBA00022729"/>
    </source>
</evidence>
<dbReference type="PROSITE" id="PS50026">
    <property type="entry name" value="EGF_3"/>
    <property type="match status" value="2"/>
</dbReference>
<keyword evidence="9" id="KW-0418">Kinase</keyword>
<dbReference type="InterPro" id="IPR000742">
    <property type="entry name" value="EGF"/>
</dbReference>
<keyword evidence="14" id="KW-0675">Receptor</keyword>
<evidence type="ECO:0000259" key="21">
    <source>
        <dbReference type="PROSITE" id="PS50011"/>
    </source>
</evidence>
<dbReference type="Gene3D" id="2.90.10.10">
    <property type="entry name" value="Bulb-type lectin domain"/>
    <property type="match status" value="3"/>
</dbReference>
<feature type="domain" description="Protein kinase" evidence="21">
    <location>
        <begin position="2214"/>
        <end position="2492"/>
    </location>
</feature>
<dbReference type="Pfam" id="PF11883">
    <property type="entry name" value="DUF3403"/>
    <property type="match status" value="2"/>
</dbReference>
<evidence type="ECO:0000256" key="17">
    <source>
        <dbReference type="ARBA" id="ARBA00048679"/>
    </source>
</evidence>
<dbReference type="PROSITE" id="PS50927">
    <property type="entry name" value="BULB_LECTIN"/>
    <property type="match status" value="3"/>
</dbReference>
<dbReference type="EC" id="2.7.11.1" evidence="2"/>
<proteinExistence type="predicted"/>
<dbReference type="FunFam" id="3.30.200.20:FF:000195">
    <property type="entry name" value="G-type lectin S-receptor-like serine/threonine-protein kinase"/>
    <property type="match status" value="1"/>
</dbReference>
<evidence type="ECO:0000256" key="8">
    <source>
        <dbReference type="ARBA" id="ARBA00022741"/>
    </source>
</evidence>
<evidence type="ECO:0000259" key="24">
    <source>
        <dbReference type="PROSITE" id="PS50948"/>
    </source>
</evidence>
<dbReference type="SMART" id="SM00220">
    <property type="entry name" value="S_TKc"/>
    <property type="match status" value="3"/>
</dbReference>
<comment type="subcellular location">
    <subcellularLocation>
        <location evidence="1">Cell membrane</location>
        <topology evidence="1">Single-pass type I membrane protein</topology>
    </subcellularLocation>
</comment>
<dbReference type="CDD" id="cd14066">
    <property type="entry name" value="STKc_IRAK"/>
    <property type="match status" value="3"/>
</dbReference>
<dbReference type="CDD" id="cd01098">
    <property type="entry name" value="PAN_AP_plant"/>
    <property type="match status" value="4"/>
</dbReference>
<dbReference type="InterPro" id="IPR001480">
    <property type="entry name" value="Bulb-type_lectin_dom"/>
</dbReference>
<dbReference type="InterPro" id="IPR021820">
    <property type="entry name" value="S-locus_recpt_kinase_C"/>
</dbReference>
<keyword evidence="6 19" id="KW-0812">Transmembrane</keyword>
<evidence type="ECO:0000256" key="6">
    <source>
        <dbReference type="ARBA" id="ARBA00022692"/>
    </source>
</evidence>
<evidence type="ECO:0000256" key="1">
    <source>
        <dbReference type="ARBA" id="ARBA00004251"/>
    </source>
</evidence>
<dbReference type="InterPro" id="IPR011009">
    <property type="entry name" value="Kinase-like_dom_sf"/>
</dbReference>
<reference evidence="25" key="1">
    <citation type="submission" date="2021-03" db="EMBL/GenBank/DDBJ databases">
        <authorList>
            <consortium name="Genoscope - CEA"/>
            <person name="William W."/>
        </authorList>
    </citation>
    <scope>NUCLEOTIDE SEQUENCE</scope>
    <source>
        <strain evidence="25">Doubled-haploid Pahang</strain>
    </source>
</reference>
<keyword evidence="11 19" id="KW-1133">Transmembrane helix</keyword>
<keyword evidence="13" id="KW-1015">Disulfide bond</keyword>
<evidence type="ECO:0000259" key="23">
    <source>
        <dbReference type="PROSITE" id="PS50927"/>
    </source>
</evidence>